<reference evidence="2 3" key="1">
    <citation type="submission" date="2015-02" db="EMBL/GenBank/DDBJ databases">
        <title>Complete genome sequence of Kangiella geojedonensis strain YCS-5T.</title>
        <authorList>
            <person name="Kim K.M."/>
        </authorList>
    </citation>
    <scope>NUCLEOTIDE SEQUENCE [LARGE SCALE GENOMIC DNA]</scope>
    <source>
        <strain evidence="2 3">YCS-5</strain>
    </source>
</reference>
<dbReference type="PROSITE" id="PS51197">
    <property type="entry name" value="HTH_RRF2_2"/>
    <property type="match status" value="1"/>
</dbReference>
<accession>A0A0F6TPH3</accession>
<name>A0A0F6TPH3_9GAMM</name>
<dbReference type="GO" id="GO:0005829">
    <property type="term" value="C:cytosol"/>
    <property type="evidence" value="ECO:0007669"/>
    <property type="project" value="TreeGrafter"/>
</dbReference>
<dbReference type="GO" id="GO:0003700">
    <property type="term" value="F:DNA-binding transcription factor activity"/>
    <property type="evidence" value="ECO:0007669"/>
    <property type="project" value="TreeGrafter"/>
</dbReference>
<dbReference type="NCBIfam" id="TIGR00738">
    <property type="entry name" value="rrf2_super"/>
    <property type="match status" value="1"/>
</dbReference>
<dbReference type="InterPro" id="IPR036388">
    <property type="entry name" value="WH-like_DNA-bd_sf"/>
</dbReference>
<keyword evidence="3" id="KW-1185">Reference proteome</keyword>
<dbReference type="PANTHER" id="PTHR33221:SF4">
    <property type="entry name" value="HTH-TYPE TRANSCRIPTIONAL REPRESSOR NSRR"/>
    <property type="match status" value="1"/>
</dbReference>
<dbReference type="Gene3D" id="1.10.10.10">
    <property type="entry name" value="Winged helix-like DNA-binding domain superfamily/Winged helix DNA-binding domain"/>
    <property type="match status" value="1"/>
</dbReference>
<dbReference type="Pfam" id="PF02082">
    <property type="entry name" value="Rrf2"/>
    <property type="match status" value="1"/>
</dbReference>
<dbReference type="InterPro" id="IPR000944">
    <property type="entry name" value="Tscrpt_reg_Rrf2"/>
</dbReference>
<evidence type="ECO:0000256" key="1">
    <source>
        <dbReference type="ARBA" id="ARBA00023125"/>
    </source>
</evidence>
<evidence type="ECO:0000313" key="2">
    <source>
        <dbReference type="EMBL" id="AKE51489.1"/>
    </source>
</evidence>
<organism evidence="2 3">
    <name type="scientific">Kangiella geojedonensis</name>
    <dbReference type="NCBI Taxonomy" id="914150"/>
    <lineage>
        <taxon>Bacteria</taxon>
        <taxon>Pseudomonadati</taxon>
        <taxon>Pseudomonadota</taxon>
        <taxon>Gammaproteobacteria</taxon>
        <taxon>Kangiellales</taxon>
        <taxon>Kangiellaceae</taxon>
        <taxon>Kangiella</taxon>
    </lineage>
</organism>
<sequence length="161" mass="17758">MHITRYTDYSLRVLIYLSLNTEKRSTIKDIADSYGISKNHLMKVVHNLNKCGYIETLRGKKGGMRLSKKPENINVGKLVLELEPDFNLVECFSHNGNCAITPVCELKSILGSALSEFIKKLSEYTLADVIVKGDEGKAAEILGLSLDNDSDGKVIPISNVG</sequence>
<dbReference type="Proteomes" id="UP000034071">
    <property type="component" value="Chromosome"/>
</dbReference>
<dbReference type="KEGG" id="kge:TQ33_0506"/>
<dbReference type="PANTHER" id="PTHR33221">
    <property type="entry name" value="WINGED HELIX-TURN-HELIX TRANSCRIPTIONAL REGULATOR, RRF2 FAMILY"/>
    <property type="match status" value="1"/>
</dbReference>
<dbReference type="OrthoDB" id="9795923at2"/>
<dbReference type="InterPro" id="IPR036390">
    <property type="entry name" value="WH_DNA-bd_sf"/>
</dbReference>
<protein>
    <submittedName>
        <fullName evidence="2">HTH-type transcriptional regulator NsrR</fullName>
    </submittedName>
</protein>
<dbReference type="STRING" id="914150.TQ33_0506"/>
<dbReference type="SUPFAM" id="SSF46785">
    <property type="entry name" value="Winged helix' DNA-binding domain"/>
    <property type="match status" value="1"/>
</dbReference>
<proteinExistence type="predicted"/>
<dbReference type="AlphaFoldDB" id="A0A0F6TPH3"/>
<keyword evidence="1" id="KW-0238">DNA-binding</keyword>
<dbReference type="EMBL" id="CP010975">
    <property type="protein sequence ID" value="AKE51489.1"/>
    <property type="molecule type" value="Genomic_DNA"/>
</dbReference>
<dbReference type="RefSeq" id="WP_046560676.1">
    <property type="nucleotide sequence ID" value="NZ_CP010975.1"/>
</dbReference>
<dbReference type="GO" id="GO:0003677">
    <property type="term" value="F:DNA binding"/>
    <property type="evidence" value="ECO:0007669"/>
    <property type="project" value="UniProtKB-KW"/>
</dbReference>
<gene>
    <name evidence="2" type="ORF">TQ33_0506</name>
</gene>
<evidence type="ECO:0000313" key="3">
    <source>
        <dbReference type="Proteomes" id="UP000034071"/>
    </source>
</evidence>
<dbReference type="HOGENOM" id="CLU_107144_2_1_6"/>
<dbReference type="PATRIC" id="fig|914150.5.peg.512"/>